<dbReference type="Gene3D" id="1.10.1410.40">
    <property type="match status" value="1"/>
</dbReference>
<evidence type="ECO:0000259" key="2">
    <source>
        <dbReference type="Pfam" id="PF20266"/>
    </source>
</evidence>
<reference evidence="3" key="2">
    <citation type="submission" date="2020-11" db="EMBL/GenBank/DDBJ databases">
        <authorList>
            <person name="McCartney M.A."/>
            <person name="Auch B."/>
            <person name="Kono T."/>
            <person name="Mallez S."/>
            <person name="Becker A."/>
            <person name="Gohl D.M."/>
            <person name="Silverstein K.A.T."/>
            <person name="Koren S."/>
            <person name="Bechman K.B."/>
            <person name="Herman A."/>
            <person name="Abrahante J.E."/>
            <person name="Garbe J."/>
        </authorList>
    </citation>
    <scope>NUCLEOTIDE SEQUENCE</scope>
    <source>
        <strain evidence="3">Duluth1</strain>
        <tissue evidence="3">Whole animal</tissue>
    </source>
</reference>
<feature type="domain" description="Mab-21-like HhH/H2TH-like" evidence="2">
    <location>
        <begin position="23"/>
        <end position="118"/>
    </location>
</feature>
<reference evidence="3" key="1">
    <citation type="journal article" date="2019" name="bioRxiv">
        <title>The Genome of the Zebra Mussel, Dreissena polymorpha: A Resource for Invasive Species Research.</title>
        <authorList>
            <person name="McCartney M.A."/>
            <person name="Auch B."/>
            <person name="Kono T."/>
            <person name="Mallez S."/>
            <person name="Zhang Y."/>
            <person name="Obille A."/>
            <person name="Becker A."/>
            <person name="Abrahante J.E."/>
            <person name="Garbe J."/>
            <person name="Badalamenti J.P."/>
            <person name="Herman A."/>
            <person name="Mangelson H."/>
            <person name="Liachko I."/>
            <person name="Sullivan S."/>
            <person name="Sone E.D."/>
            <person name="Koren S."/>
            <person name="Silverstein K.A.T."/>
            <person name="Beckman K.B."/>
            <person name="Gohl D.M."/>
        </authorList>
    </citation>
    <scope>NUCLEOTIDE SEQUENCE</scope>
    <source>
        <strain evidence="3">Duluth1</strain>
        <tissue evidence="3">Whole animal</tissue>
    </source>
</reference>
<comment type="similarity">
    <text evidence="1">Belongs to the mab-21 family.</text>
</comment>
<evidence type="ECO:0000256" key="1">
    <source>
        <dbReference type="ARBA" id="ARBA00008307"/>
    </source>
</evidence>
<organism evidence="3 4">
    <name type="scientific">Dreissena polymorpha</name>
    <name type="common">Zebra mussel</name>
    <name type="synonym">Mytilus polymorpha</name>
    <dbReference type="NCBI Taxonomy" id="45954"/>
    <lineage>
        <taxon>Eukaryota</taxon>
        <taxon>Metazoa</taxon>
        <taxon>Spiralia</taxon>
        <taxon>Lophotrochozoa</taxon>
        <taxon>Mollusca</taxon>
        <taxon>Bivalvia</taxon>
        <taxon>Autobranchia</taxon>
        <taxon>Heteroconchia</taxon>
        <taxon>Euheterodonta</taxon>
        <taxon>Imparidentia</taxon>
        <taxon>Neoheterodontei</taxon>
        <taxon>Myida</taxon>
        <taxon>Dreissenoidea</taxon>
        <taxon>Dreissenidae</taxon>
        <taxon>Dreissena</taxon>
    </lineage>
</organism>
<dbReference type="PANTHER" id="PTHR10656">
    <property type="entry name" value="CELL FATE DETERMINING PROTEIN MAB21-RELATED"/>
    <property type="match status" value="1"/>
</dbReference>
<evidence type="ECO:0000313" key="3">
    <source>
        <dbReference type="EMBL" id="KAH3718663.1"/>
    </source>
</evidence>
<accession>A0A9D4C7X3</accession>
<gene>
    <name evidence="3" type="ORF">DPMN_061469</name>
</gene>
<dbReference type="Pfam" id="PF20266">
    <property type="entry name" value="Mab-21_C"/>
    <property type="match status" value="1"/>
</dbReference>
<comment type="caution">
    <text evidence="3">The sequence shown here is derived from an EMBL/GenBank/DDBJ whole genome shotgun (WGS) entry which is preliminary data.</text>
</comment>
<protein>
    <recommendedName>
        <fullName evidence="2">Mab-21-like HhH/H2TH-like domain-containing protein</fullName>
    </recommendedName>
</protein>
<dbReference type="InterPro" id="IPR046906">
    <property type="entry name" value="Mab-21_HhH/H2TH-like"/>
</dbReference>
<dbReference type="EMBL" id="JAIWYP010000013">
    <property type="protein sequence ID" value="KAH3718663.1"/>
    <property type="molecule type" value="Genomic_DNA"/>
</dbReference>
<dbReference type="Proteomes" id="UP000828390">
    <property type="component" value="Unassembled WGS sequence"/>
</dbReference>
<name>A0A9D4C7X3_DREPO</name>
<sequence>MEWRICFIYAELKLIENLNECQYKLYVLLKIINKEVLHPICSDLSSFIMKNVALWIVESHRQEIFRKQNLMHVVQIALKFIKNALVNNNLPYYMIHGRDLLIGRTTENERSGLISKLEELITEDGRIIYRLPKLREAVDTVPPDELEQTGKRRDKLERLELTRQYIHASYRASNLQRENIDIVCWNDKIYREARYEMHEMVWPQ</sequence>
<dbReference type="PANTHER" id="PTHR10656:SF42">
    <property type="entry name" value="CYCLIC GMP-AMP SYNTHASE-LIKE PROTEIN-RELATED"/>
    <property type="match status" value="1"/>
</dbReference>
<dbReference type="AlphaFoldDB" id="A0A9D4C7X3"/>
<keyword evidence="4" id="KW-1185">Reference proteome</keyword>
<proteinExistence type="inferred from homology"/>
<evidence type="ECO:0000313" key="4">
    <source>
        <dbReference type="Proteomes" id="UP000828390"/>
    </source>
</evidence>